<organism evidence="3">
    <name type="scientific">marine metagenome</name>
    <dbReference type="NCBI Taxonomy" id="408172"/>
    <lineage>
        <taxon>unclassified sequences</taxon>
        <taxon>metagenomes</taxon>
        <taxon>ecological metagenomes</taxon>
    </lineage>
</organism>
<evidence type="ECO:0000259" key="2">
    <source>
        <dbReference type="Pfam" id="PF09374"/>
    </source>
</evidence>
<dbReference type="AlphaFoldDB" id="A0A382GJP1"/>
<dbReference type="EMBL" id="UINC01055680">
    <property type="protein sequence ID" value="SVB74847.1"/>
    <property type="molecule type" value="Genomic_DNA"/>
</dbReference>
<feature type="domain" description="Peptidoglycan binding" evidence="2">
    <location>
        <begin position="98"/>
        <end position="172"/>
    </location>
</feature>
<accession>A0A382GJP1</accession>
<name>A0A382GJP1_9ZZZZ</name>
<gene>
    <name evidence="3" type="ORF">METZ01_LOCUS227701</name>
</gene>
<dbReference type="CDD" id="cd13926">
    <property type="entry name" value="N-acetylmuramidase_GH108"/>
    <property type="match status" value="1"/>
</dbReference>
<dbReference type="InterPro" id="IPR018537">
    <property type="entry name" value="Peptidoglycan-bd_3"/>
</dbReference>
<reference evidence="3" key="1">
    <citation type="submission" date="2018-05" db="EMBL/GenBank/DDBJ databases">
        <authorList>
            <person name="Lanie J.A."/>
            <person name="Ng W.-L."/>
            <person name="Kazmierczak K.M."/>
            <person name="Andrzejewski T.M."/>
            <person name="Davidsen T.M."/>
            <person name="Wayne K.J."/>
            <person name="Tettelin H."/>
            <person name="Glass J.I."/>
            <person name="Rusch D."/>
            <person name="Podicherti R."/>
            <person name="Tsui H.-C.T."/>
            <person name="Winkler M.E."/>
        </authorList>
    </citation>
    <scope>NUCLEOTIDE SEQUENCE</scope>
</reference>
<evidence type="ECO:0000259" key="1">
    <source>
        <dbReference type="Pfam" id="PF05838"/>
    </source>
</evidence>
<sequence>MANLTFDEIIEVVLEHEGGYVDDPADRGGATNWGVTQKVYENHVGYECNKEEIKEMSEEMAKEIYFEKYWKPSRSEKLPEEIRETYFDMVVNHGQGGAVKILQQACNNKRKPENQIAVDGGIGPNTIKAAANLKDWELKVERSGFYWNLVFDGAKYTKRTSQVKFIRGWIRRCFSLK</sequence>
<protein>
    <submittedName>
        <fullName evidence="3">Uncharacterized protein</fullName>
    </submittedName>
</protein>
<proteinExistence type="predicted"/>
<dbReference type="InterPro" id="IPR008565">
    <property type="entry name" value="TtsA-like_GH18_dom"/>
</dbReference>
<dbReference type="InterPro" id="IPR023346">
    <property type="entry name" value="Lysozyme-like_dom_sf"/>
</dbReference>
<dbReference type="SUPFAM" id="SSF53955">
    <property type="entry name" value="Lysozyme-like"/>
    <property type="match status" value="1"/>
</dbReference>
<feature type="domain" description="TtsA-like Glycoside hydrolase family 108" evidence="1">
    <location>
        <begin position="11"/>
        <end position="94"/>
    </location>
</feature>
<dbReference type="Gene3D" id="1.20.141.10">
    <property type="entry name" value="Chitosanase, subunit A, domain 1"/>
    <property type="match status" value="1"/>
</dbReference>
<dbReference type="Pfam" id="PF09374">
    <property type="entry name" value="PG_binding_3"/>
    <property type="match status" value="1"/>
</dbReference>
<evidence type="ECO:0000313" key="3">
    <source>
        <dbReference type="EMBL" id="SVB74847.1"/>
    </source>
</evidence>
<dbReference type="Pfam" id="PF05838">
    <property type="entry name" value="Glyco_hydro_108"/>
    <property type="match status" value="1"/>
</dbReference>